<dbReference type="RefSeq" id="WP_187572504.1">
    <property type="nucleotide sequence ID" value="NZ_CP060731.1"/>
</dbReference>
<name>A0A7G9T9J8_PSEMX</name>
<gene>
    <name evidence="1" type="ORF">IAE60_12570</name>
</gene>
<sequence>MSRPSPCTDICQFDRKTDVCVGCFRTTEEIRSWRKYTEHKRRSILSDVPRRRAKIQARRGQGA</sequence>
<protein>
    <submittedName>
        <fullName evidence="1">DUF1289 domain-containing protein</fullName>
    </submittedName>
</protein>
<dbReference type="PANTHER" id="PTHR35175:SF2">
    <property type="entry name" value="DUF1289 DOMAIN-CONTAINING PROTEIN"/>
    <property type="match status" value="1"/>
</dbReference>
<dbReference type="GeneID" id="81471812"/>
<dbReference type="Pfam" id="PF06945">
    <property type="entry name" value="DUF1289"/>
    <property type="match status" value="1"/>
</dbReference>
<dbReference type="AlphaFoldDB" id="A0A7G9T9J8"/>
<dbReference type="EMBL" id="CP060731">
    <property type="protein sequence ID" value="QNN76773.1"/>
    <property type="molecule type" value="Genomic_DNA"/>
</dbReference>
<dbReference type="Proteomes" id="UP000515838">
    <property type="component" value="Chromosome"/>
</dbReference>
<evidence type="ECO:0000313" key="2">
    <source>
        <dbReference type="Proteomes" id="UP000515838"/>
    </source>
</evidence>
<accession>A0A7G9T9J8</accession>
<organism evidence="1 2">
    <name type="scientific">Pseudoxanthomonas mexicana</name>
    <dbReference type="NCBI Taxonomy" id="128785"/>
    <lineage>
        <taxon>Bacteria</taxon>
        <taxon>Pseudomonadati</taxon>
        <taxon>Pseudomonadota</taxon>
        <taxon>Gammaproteobacteria</taxon>
        <taxon>Lysobacterales</taxon>
        <taxon>Lysobacteraceae</taxon>
        <taxon>Pseudoxanthomonas</taxon>
    </lineage>
</organism>
<proteinExistence type="predicted"/>
<evidence type="ECO:0000313" key="1">
    <source>
        <dbReference type="EMBL" id="QNN76773.1"/>
    </source>
</evidence>
<reference evidence="1 2" key="1">
    <citation type="submission" date="2020-08" db="EMBL/GenBank/DDBJ databases">
        <title>Streptomycin Non-resistant strain, P. mexicana.</title>
        <authorList>
            <person name="Ganesh-Kumar S."/>
            <person name="Zhe T."/>
            <person name="Yu Z."/>
            <person name="Min Y."/>
        </authorList>
    </citation>
    <scope>NUCLEOTIDE SEQUENCE [LARGE SCALE GENOMIC DNA]</scope>
    <source>
        <strain evidence="1 2">GTZY2</strain>
    </source>
</reference>
<dbReference type="PANTHER" id="PTHR35175">
    <property type="entry name" value="DUF1289 DOMAIN-CONTAINING PROTEIN"/>
    <property type="match status" value="1"/>
</dbReference>
<dbReference type="InterPro" id="IPR010710">
    <property type="entry name" value="DUF1289"/>
</dbReference>